<dbReference type="AlphaFoldDB" id="A0A8H4IJ58"/>
<feature type="transmembrane region" description="Helical" evidence="1">
    <location>
        <begin position="20"/>
        <end position="37"/>
    </location>
</feature>
<gene>
    <name evidence="2" type="ORF">GTA08_BOTSDO10085</name>
</gene>
<name>A0A8H4IJ58_9PEZI</name>
<proteinExistence type="predicted"/>
<evidence type="ECO:0000256" key="1">
    <source>
        <dbReference type="SAM" id="Phobius"/>
    </source>
</evidence>
<reference evidence="2" key="1">
    <citation type="submission" date="2020-04" db="EMBL/GenBank/DDBJ databases">
        <title>Genome Assembly and Annotation of Botryosphaeria dothidea sdau 11-99, a Latent Pathogen of Apple Fruit Ring Rot in China.</title>
        <authorList>
            <person name="Yu C."/>
            <person name="Diao Y."/>
            <person name="Lu Q."/>
            <person name="Zhao J."/>
            <person name="Cui S."/>
            <person name="Peng C."/>
            <person name="He B."/>
            <person name="Liu H."/>
        </authorList>
    </citation>
    <scope>NUCLEOTIDE SEQUENCE [LARGE SCALE GENOMIC DNA]</scope>
    <source>
        <strain evidence="2">Sdau11-99</strain>
    </source>
</reference>
<keyword evidence="3" id="KW-1185">Reference proteome</keyword>
<dbReference type="Proteomes" id="UP000572817">
    <property type="component" value="Unassembled WGS sequence"/>
</dbReference>
<keyword evidence="1" id="KW-0812">Transmembrane</keyword>
<keyword evidence="1" id="KW-1133">Transmembrane helix</keyword>
<comment type="caution">
    <text evidence="2">The sequence shown here is derived from an EMBL/GenBank/DDBJ whole genome shotgun (WGS) entry which is preliminary data.</text>
</comment>
<keyword evidence="1" id="KW-0472">Membrane</keyword>
<evidence type="ECO:0000313" key="2">
    <source>
        <dbReference type="EMBL" id="KAF4302116.1"/>
    </source>
</evidence>
<dbReference type="OrthoDB" id="2579025at2759"/>
<dbReference type="EMBL" id="WWBZ02000073">
    <property type="protein sequence ID" value="KAF4302116.1"/>
    <property type="molecule type" value="Genomic_DNA"/>
</dbReference>
<protein>
    <submittedName>
        <fullName evidence="2">Uncharacterized protein</fullName>
    </submittedName>
</protein>
<accession>A0A8H4IJ58</accession>
<organism evidence="2 3">
    <name type="scientific">Botryosphaeria dothidea</name>
    <dbReference type="NCBI Taxonomy" id="55169"/>
    <lineage>
        <taxon>Eukaryota</taxon>
        <taxon>Fungi</taxon>
        <taxon>Dikarya</taxon>
        <taxon>Ascomycota</taxon>
        <taxon>Pezizomycotina</taxon>
        <taxon>Dothideomycetes</taxon>
        <taxon>Dothideomycetes incertae sedis</taxon>
        <taxon>Botryosphaeriales</taxon>
        <taxon>Botryosphaeriaceae</taxon>
        <taxon>Botryosphaeria</taxon>
    </lineage>
</organism>
<sequence length="158" mass="17362">MSILYDVDQMGQAGKIFPAYWFTHYQALCAVVILYTYTIRSAALNHLAWKKSFETAEKCQAHIGALAQEGTLAHRCSVVMEEFRLKATAQMKACKAGQTDVVCEPSGNVPLGNVLTDEELLQAMNGIIDPNMSPTGMDLNSWPDMNDMGFGNDNGLHT</sequence>
<evidence type="ECO:0000313" key="3">
    <source>
        <dbReference type="Proteomes" id="UP000572817"/>
    </source>
</evidence>